<keyword evidence="1" id="KW-0472">Membrane</keyword>
<evidence type="ECO:0000313" key="3">
    <source>
        <dbReference type="Proteomes" id="UP000297540"/>
    </source>
</evidence>
<dbReference type="EMBL" id="SOZE01000015">
    <property type="protein sequence ID" value="TFF36551.1"/>
    <property type="molecule type" value="Genomic_DNA"/>
</dbReference>
<feature type="transmembrane region" description="Helical" evidence="1">
    <location>
        <begin position="44"/>
        <end position="62"/>
    </location>
</feature>
<reference evidence="2 3" key="1">
    <citation type="journal article" date="2017" name="Int. J. Syst. Evol. Microbiol.">
        <title>Mucilaginibacterpsychrotolerans sp. nov., isolated from peatlands.</title>
        <authorList>
            <person name="Deng Y."/>
            <person name="Shen L."/>
            <person name="Xu B."/>
            <person name="Liu Y."/>
            <person name="Gu Z."/>
            <person name="Liu H."/>
            <person name="Zhou Y."/>
        </authorList>
    </citation>
    <scope>NUCLEOTIDE SEQUENCE [LARGE SCALE GENOMIC DNA]</scope>
    <source>
        <strain evidence="2 3">NH7-4</strain>
    </source>
</reference>
<dbReference type="AlphaFoldDB" id="A0A4Y8SD09"/>
<keyword evidence="1" id="KW-0812">Transmembrane</keyword>
<evidence type="ECO:0000256" key="1">
    <source>
        <dbReference type="SAM" id="Phobius"/>
    </source>
</evidence>
<keyword evidence="1" id="KW-1133">Transmembrane helix</keyword>
<keyword evidence="3" id="KW-1185">Reference proteome</keyword>
<gene>
    <name evidence="2" type="ORF">E2R66_15470</name>
</gene>
<feature type="transmembrane region" description="Helical" evidence="1">
    <location>
        <begin position="20"/>
        <end position="38"/>
    </location>
</feature>
<organism evidence="2 3">
    <name type="scientific">Mucilaginibacter psychrotolerans</name>
    <dbReference type="NCBI Taxonomy" id="1524096"/>
    <lineage>
        <taxon>Bacteria</taxon>
        <taxon>Pseudomonadati</taxon>
        <taxon>Bacteroidota</taxon>
        <taxon>Sphingobacteriia</taxon>
        <taxon>Sphingobacteriales</taxon>
        <taxon>Sphingobacteriaceae</taxon>
        <taxon>Mucilaginibacter</taxon>
    </lineage>
</organism>
<comment type="caution">
    <text evidence="2">The sequence shown here is derived from an EMBL/GenBank/DDBJ whole genome shotgun (WGS) entry which is preliminary data.</text>
</comment>
<accession>A0A4Y8SD09</accession>
<sequence>MDCISFDVFIPDEKKFRPSTDGIVLGLFVAVIATNWIAADFAPFAAFGAFATCIYFLTGTFWRKKPLEGTIAGTIKFCNHKIMVNNETISLDNVTEIDFLFSNYYRKREPNGRRSFNPVFSQGVDNYVTYVDRAGDKYIINFRLKTEDEHYELVPFANQAVNAGKMSVNRAVELFGDKGFFF</sequence>
<protein>
    <submittedName>
        <fullName evidence="2">Uncharacterized protein</fullName>
    </submittedName>
</protein>
<dbReference type="Proteomes" id="UP000297540">
    <property type="component" value="Unassembled WGS sequence"/>
</dbReference>
<name>A0A4Y8SD09_9SPHI</name>
<proteinExistence type="predicted"/>
<dbReference type="OrthoDB" id="797666at2"/>
<evidence type="ECO:0000313" key="2">
    <source>
        <dbReference type="EMBL" id="TFF36551.1"/>
    </source>
</evidence>
<dbReference type="RefSeq" id="WP_133235220.1">
    <property type="nucleotide sequence ID" value="NZ_SOZE01000015.1"/>
</dbReference>